<dbReference type="InterPro" id="IPR011991">
    <property type="entry name" value="ArsR-like_HTH"/>
</dbReference>
<dbReference type="SUPFAM" id="SSF46785">
    <property type="entry name" value="Winged helix' DNA-binding domain"/>
    <property type="match status" value="1"/>
</dbReference>
<dbReference type="InterPro" id="IPR019888">
    <property type="entry name" value="Tscrpt_reg_AsnC-like"/>
</dbReference>
<keyword evidence="1" id="KW-0805">Transcription regulation</keyword>
<reference evidence="5 6" key="1">
    <citation type="submission" date="2020-10" db="EMBL/GenBank/DDBJ databases">
        <title>Connecting structure to function with the recovery of over 1000 high-quality activated sludge metagenome-assembled genomes encoding full-length rRNA genes using long-read sequencing.</title>
        <authorList>
            <person name="Singleton C.M."/>
            <person name="Petriglieri F."/>
            <person name="Kristensen J.M."/>
            <person name="Kirkegaard R.H."/>
            <person name="Michaelsen T.Y."/>
            <person name="Andersen M.H."/>
            <person name="Karst S.M."/>
            <person name="Dueholm M.S."/>
            <person name="Nielsen P.H."/>
            <person name="Albertsen M."/>
        </authorList>
    </citation>
    <scope>NUCLEOTIDE SEQUENCE [LARGE SCALE GENOMIC DNA]</scope>
    <source>
        <strain evidence="5">Ribe_18-Q3-R11-54_MAXAC.273</strain>
    </source>
</reference>
<organism evidence="5 6">
    <name type="scientific">Candidatus Opimibacter skivensis</name>
    <dbReference type="NCBI Taxonomy" id="2982028"/>
    <lineage>
        <taxon>Bacteria</taxon>
        <taxon>Pseudomonadati</taxon>
        <taxon>Bacteroidota</taxon>
        <taxon>Saprospiria</taxon>
        <taxon>Saprospirales</taxon>
        <taxon>Saprospiraceae</taxon>
        <taxon>Candidatus Opimibacter</taxon>
    </lineage>
</organism>
<feature type="domain" description="HTH asnC-type" evidence="4">
    <location>
        <begin position="9"/>
        <end position="70"/>
    </location>
</feature>
<gene>
    <name evidence="5" type="ORF">IPP15_11570</name>
</gene>
<evidence type="ECO:0000256" key="1">
    <source>
        <dbReference type="ARBA" id="ARBA00023015"/>
    </source>
</evidence>
<dbReference type="Gene3D" id="3.30.70.920">
    <property type="match status" value="1"/>
</dbReference>
<dbReference type="EMBL" id="JADKGY010000008">
    <property type="protein sequence ID" value="MBK9983042.1"/>
    <property type="molecule type" value="Genomic_DNA"/>
</dbReference>
<dbReference type="PRINTS" id="PR00033">
    <property type="entry name" value="HTHASNC"/>
</dbReference>
<dbReference type="InterPro" id="IPR036390">
    <property type="entry name" value="WH_DNA-bd_sf"/>
</dbReference>
<dbReference type="CDD" id="cd00090">
    <property type="entry name" value="HTH_ARSR"/>
    <property type="match status" value="1"/>
</dbReference>
<dbReference type="GO" id="GO:0005829">
    <property type="term" value="C:cytosol"/>
    <property type="evidence" value="ECO:0007669"/>
    <property type="project" value="TreeGrafter"/>
</dbReference>
<keyword evidence="2" id="KW-0238">DNA-binding</keyword>
<dbReference type="SMART" id="SM00344">
    <property type="entry name" value="HTH_ASNC"/>
    <property type="match status" value="1"/>
</dbReference>
<evidence type="ECO:0000313" key="6">
    <source>
        <dbReference type="Proteomes" id="UP000808337"/>
    </source>
</evidence>
<evidence type="ECO:0000256" key="3">
    <source>
        <dbReference type="ARBA" id="ARBA00023163"/>
    </source>
</evidence>
<evidence type="ECO:0000256" key="2">
    <source>
        <dbReference type="ARBA" id="ARBA00023125"/>
    </source>
</evidence>
<dbReference type="Pfam" id="PF01037">
    <property type="entry name" value="AsnC_trans_reg"/>
    <property type="match status" value="1"/>
</dbReference>
<dbReference type="AlphaFoldDB" id="A0A9D7STZ5"/>
<dbReference type="InterPro" id="IPR000485">
    <property type="entry name" value="AsnC-type_HTH_dom"/>
</dbReference>
<protein>
    <submittedName>
        <fullName evidence="5">Lrp/AsnC family transcriptional regulator</fullName>
    </submittedName>
</protein>
<name>A0A9D7STZ5_9BACT</name>
<dbReference type="GO" id="GO:0006355">
    <property type="term" value="P:regulation of DNA-templated transcription"/>
    <property type="evidence" value="ECO:0007669"/>
    <property type="project" value="UniProtKB-ARBA"/>
</dbReference>
<dbReference type="Gene3D" id="1.10.10.10">
    <property type="entry name" value="Winged helix-like DNA-binding domain superfamily/Winged helix DNA-binding domain"/>
    <property type="match status" value="1"/>
</dbReference>
<dbReference type="GO" id="GO:0043200">
    <property type="term" value="P:response to amino acid"/>
    <property type="evidence" value="ECO:0007669"/>
    <property type="project" value="TreeGrafter"/>
</dbReference>
<evidence type="ECO:0000259" key="4">
    <source>
        <dbReference type="PROSITE" id="PS50956"/>
    </source>
</evidence>
<dbReference type="Pfam" id="PF13404">
    <property type="entry name" value="HTH_AsnC-type"/>
    <property type="match status" value="1"/>
</dbReference>
<dbReference type="PANTHER" id="PTHR30154">
    <property type="entry name" value="LEUCINE-RESPONSIVE REGULATORY PROTEIN"/>
    <property type="match status" value="1"/>
</dbReference>
<sequence length="168" mass="19054">MNQHLENQIDSTDIRIIDALMEDGRIAYSVLAEQIGSSNTLVHQRVRKLKETGVLMKPVYLISPEHIGYDTCAFVLMMIKEANQIHDVIEALKKIPEVVSCVSIMGRYDLMARLYAVNNKHLQDIVHDKLQAIPGVEGTNTMVAFEVSFERQAIIPDTETLNVYRSNR</sequence>
<dbReference type="SUPFAM" id="SSF54909">
    <property type="entry name" value="Dimeric alpha+beta barrel"/>
    <property type="match status" value="1"/>
</dbReference>
<dbReference type="InterPro" id="IPR011008">
    <property type="entry name" value="Dimeric_a/b-barrel"/>
</dbReference>
<dbReference type="Proteomes" id="UP000808337">
    <property type="component" value="Unassembled WGS sequence"/>
</dbReference>
<comment type="caution">
    <text evidence="5">The sequence shown here is derived from an EMBL/GenBank/DDBJ whole genome shotgun (WGS) entry which is preliminary data.</text>
</comment>
<dbReference type="PANTHER" id="PTHR30154:SF34">
    <property type="entry name" value="TRANSCRIPTIONAL REGULATOR AZLB"/>
    <property type="match status" value="1"/>
</dbReference>
<dbReference type="InterPro" id="IPR036388">
    <property type="entry name" value="WH-like_DNA-bd_sf"/>
</dbReference>
<proteinExistence type="predicted"/>
<dbReference type="PROSITE" id="PS50956">
    <property type="entry name" value="HTH_ASNC_2"/>
    <property type="match status" value="1"/>
</dbReference>
<keyword evidence="3" id="KW-0804">Transcription</keyword>
<accession>A0A9D7STZ5</accession>
<dbReference type="InterPro" id="IPR019887">
    <property type="entry name" value="Tscrpt_reg_AsnC/Lrp_C"/>
</dbReference>
<evidence type="ECO:0000313" key="5">
    <source>
        <dbReference type="EMBL" id="MBK9983042.1"/>
    </source>
</evidence>
<dbReference type="GO" id="GO:0043565">
    <property type="term" value="F:sequence-specific DNA binding"/>
    <property type="evidence" value="ECO:0007669"/>
    <property type="project" value="InterPro"/>
</dbReference>